<name>A0A1A9HY49_9CHLA</name>
<feature type="transmembrane region" description="Helical" evidence="9">
    <location>
        <begin position="239"/>
        <end position="258"/>
    </location>
</feature>
<feature type="transmembrane region" description="Helical" evidence="9">
    <location>
        <begin position="90"/>
        <end position="109"/>
    </location>
</feature>
<dbReference type="Gene3D" id="1.10.357.140">
    <property type="entry name" value="UbiA prenyltransferase"/>
    <property type="match status" value="1"/>
</dbReference>
<keyword evidence="5 10" id="KW-0808">Transferase</keyword>
<evidence type="ECO:0000256" key="5">
    <source>
        <dbReference type="ARBA" id="ARBA00022679"/>
    </source>
</evidence>
<dbReference type="NCBIfam" id="TIGR01475">
    <property type="entry name" value="ubiA_other"/>
    <property type="match status" value="1"/>
</dbReference>
<dbReference type="RefSeq" id="WP_066482890.1">
    <property type="nucleotide sequence ID" value="NZ_CP014639.1"/>
</dbReference>
<comment type="subcellular location">
    <subcellularLocation>
        <location evidence="2">Membrane</location>
        <topology evidence="2">Multi-pass membrane protein</topology>
    </subcellularLocation>
</comment>
<dbReference type="AlphaFoldDB" id="A0A1A9HY49"/>
<dbReference type="STRING" id="1806891.Cs308_0842"/>
<feature type="transmembrane region" description="Helical" evidence="9">
    <location>
        <begin position="274"/>
        <end position="295"/>
    </location>
</feature>
<dbReference type="CDD" id="cd13959">
    <property type="entry name" value="PT_UbiA_COQ2"/>
    <property type="match status" value="1"/>
</dbReference>
<dbReference type="KEGG" id="csaz:Cs308_0842"/>
<dbReference type="GO" id="GO:0006744">
    <property type="term" value="P:ubiquinone biosynthetic process"/>
    <property type="evidence" value="ECO:0007669"/>
    <property type="project" value="TreeGrafter"/>
</dbReference>
<evidence type="ECO:0000256" key="2">
    <source>
        <dbReference type="ARBA" id="ARBA00004141"/>
    </source>
</evidence>
<evidence type="ECO:0000256" key="6">
    <source>
        <dbReference type="ARBA" id="ARBA00022692"/>
    </source>
</evidence>
<evidence type="ECO:0000256" key="9">
    <source>
        <dbReference type="SAM" id="Phobius"/>
    </source>
</evidence>
<evidence type="ECO:0000256" key="8">
    <source>
        <dbReference type="ARBA" id="ARBA00023136"/>
    </source>
</evidence>
<keyword evidence="11" id="KW-1185">Reference proteome</keyword>
<comment type="similarity">
    <text evidence="3">Belongs to the UbiA prenyltransferase family.</text>
</comment>
<evidence type="ECO:0000256" key="1">
    <source>
        <dbReference type="ARBA" id="ARBA00001946"/>
    </source>
</evidence>
<dbReference type="PANTHER" id="PTHR11048:SF28">
    <property type="entry name" value="4-HYDROXYBENZOATE POLYPRENYLTRANSFERASE, MITOCHONDRIAL"/>
    <property type="match status" value="1"/>
</dbReference>
<dbReference type="EMBL" id="CP014639">
    <property type="protein sequence ID" value="ANH79012.1"/>
    <property type="molecule type" value="Genomic_DNA"/>
</dbReference>
<feature type="transmembrane region" description="Helical" evidence="9">
    <location>
        <begin position="144"/>
        <end position="161"/>
    </location>
</feature>
<dbReference type="Proteomes" id="UP000078162">
    <property type="component" value="Chromosome"/>
</dbReference>
<sequence length="299" mass="33056">MKLNSFFHLINFRYSIFSILFLSASTLFAFCLPEISQHLSMQQALRTIALGACASAFARTAGIVINQSVDCFIDERNPRTSLRVLPTKSISLRFAQALSLISSCIFLLLCKTLGVLSLGILATAVIIIYPYMKRKTLLCHWGLGLIYTLAILMNFSALAGGEHLSKSFYFLALLWGGSVGMIIAANDIIYAIQDIDFDKTEGLFSIPAYYGAKRAANIAALCLILGYFLYLSVGWVDSLGWGFYLSSIAPLIVILKVLTEYRKIGKTKRGNKKVFFLANIGIALSFLIGMMVFLITRLC</sequence>
<feature type="transmembrane region" description="Helical" evidence="9">
    <location>
        <begin position="12"/>
        <end position="32"/>
    </location>
</feature>
<dbReference type="Pfam" id="PF01040">
    <property type="entry name" value="UbiA"/>
    <property type="match status" value="1"/>
</dbReference>
<evidence type="ECO:0000313" key="10">
    <source>
        <dbReference type="EMBL" id="ANH79012.1"/>
    </source>
</evidence>
<keyword evidence="6 9" id="KW-0812">Transmembrane</keyword>
<reference evidence="10 11" key="1">
    <citation type="submission" date="2016-03" db="EMBL/GenBank/DDBJ databases">
        <title>Culture-independent genomics supports pathogen discovery for uncultivable bacteria within the genus Chlamydia.</title>
        <authorList>
            <person name="Taylor-Brown A."/>
            <person name="Bachmann N.L."/>
            <person name="Borel N."/>
            <person name="Polkinghorne A."/>
        </authorList>
    </citation>
    <scope>NUCLEOTIDE SEQUENCE [LARGE SCALE GENOMIC DNA]</scope>
    <source>
        <strain evidence="10 11">2742-308</strain>
    </source>
</reference>
<dbReference type="InterPro" id="IPR039653">
    <property type="entry name" value="Prenyltransferase"/>
</dbReference>
<dbReference type="OrthoDB" id="9782418at2"/>
<dbReference type="InterPro" id="IPR044878">
    <property type="entry name" value="UbiA_sf"/>
</dbReference>
<keyword evidence="4" id="KW-1003">Cell membrane</keyword>
<keyword evidence="8 9" id="KW-0472">Membrane</keyword>
<keyword evidence="7 9" id="KW-1133">Transmembrane helix</keyword>
<feature type="transmembrane region" description="Helical" evidence="9">
    <location>
        <begin position="115"/>
        <end position="132"/>
    </location>
</feature>
<dbReference type="Gene3D" id="1.20.120.1780">
    <property type="entry name" value="UbiA prenyltransferase"/>
    <property type="match status" value="1"/>
</dbReference>
<accession>A0A1A9HY49</accession>
<evidence type="ECO:0000256" key="3">
    <source>
        <dbReference type="ARBA" id="ARBA00005985"/>
    </source>
</evidence>
<feature type="transmembrane region" description="Helical" evidence="9">
    <location>
        <begin position="167"/>
        <end position="193"/>
    </location>
</feature>
<evidence type="ECO:0000256" key="7">
    <source>
        <dbReference type="ARBA" id="ARBA00022989"/>
    </source>
</evidence>
<comment type="cofactor">
    <cofactor evidence="1">
        <name>Mg(2+)</name>
        <dbReference type="ChEBI" id="CHEBI:18420"/>
    </cofactor>
</comment>
<gene>
    <name evidence="10" type="ORF">Cs308_0842</name>
</gene>
<dbReference type="InterPro" id="IPR006371">
    <property type="entry name" value="Polyprenyltransferase_UbiA-li"/>
</dbReference>
<evidence type="ECO:0000313" key="11">
    <source>
        <dbReference type="Proteomes" id="UP000078162"/>
    </source>
</evidence>
<evidence type="ECO:0000256" key="4">
    <source>
        <dbReference type="ARBA" id="ARBA00022475"/>
    </source>
</evidence>
<dbReference type="GO" id="GO:0016765">
    <property type="term" value="F:transferase activity, transferring alkyl or aryl (other than methyl) groups"/>
    <property type="evidence" value="ECO:0007669"/>
    <property type="project" value="InterPro"/>
</dbReference>
<organism evidence="10 11">
    <name type="scientific">Candidatus Chlamydia sanziniae</name>
    <dbReference type="NCBI Taxonomy" id="1806891"/>
    <lineage>
        <taxon>Bacteria</taxon>
        <taxon>Pseudomonadati</taxon>
        <taxon>Chlamydiota</taxon>
        <taxon>Chlamydiia</taxon>
        <taxon>Chlamydiales</taxon>
        <taxon>Chlamydiaceae</taxon>
        <taxon>Chlamydia/Chlamydophila group</taxon>
        <taxon>Chlamydia</taxon>
    </lineage>
</organism>
<dbReference type="PATRIC" id="fig|1806891.3.peg.835"/>
<proteinExistence type="inferred from homology"/>
<dbReference type="PANTHER" id="PTHR11048">
    <property type="entry name" value="PRENYLTRANSFERASES"/>
    <property type="match status" value="1"/>
</dbReference>
<dbReference type="GO" id="GO:0005886">
    <property type="term" value="C:plasma membrane"/>
    <property type="evidence" value="ECO:0007669"/>
    <property type="project" value="TreeGrafter"/>
</dbReference>
<dbReference type="InterPro" id="IPR000537">
    <property type="entry name" value="UbiA_prenyltransferase"/>
</dbReference>
<protein>
    <submittedName>
        <fullName evidence="10">Polyprenyltransferase MenA</fullName>
    </submittedName>
</protein>
<feature type="transmembrane region" description="Helical" evidence="9">
    <location>
        <begin position="214"/>
        <end position="233"/>
    </location>
</feature>